<evidence type="ECO:0000259" key="13">
    <source>
        <dbReference type="Pfam" id="PF00593"/>
    </source>
</evidence>
<name>A0ABW0C668_9FLAO</name>
<feature type="chain" id="PRO_5046478160" evidence="12">
    <location>
        <begin position="19"/>
        <end position="609"/>
    </location>
</feature>
<dbReference type="Pfam" id="PF07715">
    <property type="entry name" value="Plug"/>
    <property type="match status" value="1"/>
</dbReference>
<dbReference type="RefSeq" id="WP_376860649.1">
    <property type="nucleotide sequence ID" value="NZ_JBHSLA010000003.1"/>
</dbReference>
<dbReference type="PANTHER" id="PTHR30069:SF29">
    <property type="entry name" value="HEMOGLOBIN AND HEMOGLOBIN-HAPTOGLOBIN-BINDING PROTEIN 1-RELATED"/>
    <property type="match status" value="1"/>
</dbReference>
<feature type="domain" description="TonB-dependent receptor-like beta-barrel" evidence="13">
    <location>
        <begin position="163"/>
        <end position="583"/>
    </location>
</feature>
<proteinExistence type="inferred from homology"/>
<keyword evidence="5 12" id="KW-0732">Signal</keyword>
<dbReference type="InterPro" id="IPR012910">
    <property type="entry name" value="Plug_dom"/>
</dbReference>
<feature type="domain" description="TonB-dependent receptor plug" evidence="14">
    <location>
        <begin position="44"/>
        <end position="141"/>
    </location>
</feature>
<dbReference type="InterPro" id="IPR000531">
    <property type="entry name" value="Beta-barrel_TonB"/>
</dbReference>
<dbReference type="PROSITE" id="PS52016">
    <property type="entry name" value="TONB_DEPENDENT_REC_3"/>
    <property type="match status" value="1"/>
</dbReference>
<dbReference type="InterPro" id="IPR037066">
    <property type="entry name" value="Plug_dom_sf"/>
</dbReference>
<dbReference type="EMBL" id="JBHSLA010000003">
    <property type="protein sequence ID" value="MFC5195699.1"/>
    <property type="molecule type" value="Genomic_DNA"/>
</dbReference>
<keyword evidence="6 11" id="KW-0798">TonB box</keyword>
<keyword evidence="9 10" id="KW-0998">Cell outer membrane</keyword>
<organism evidence="15 16">
    <name type="scientific">Bizionia hallyeonensis</name>
    <dbReference type="NCBI Taxonomy" id="1123757"/>
    <lineage>
        <taxon>Bacteria</taxon>
        <taxon>Pseudomonadati</taxon>
        <taxon>Bacteroidota</taxon>
        <taxon>Flavobacteriia</taxon>
        <taxon>Flavobacteriales</taxon>
        <taxon>Flavobacteriaceae</taxon>
        <taxon>Bizionia</taxon>
    </lineage>
</organism>
<evidence type="ECO:0000256" key="1">
    <source>
        <dbReference type="ARBA" id="ARBA00004571"/>
    </source>
</evidence>
<keyword evidence="7 10" id="KW-0472">Membrane</keyword>
<evidence type="ECO:0000256" key="2">
    <source>
        <dbReference type="ARBA" id="ARBA00022448"/>
    </source>
</evidence>
<keyword evidence="3 10" id="KW-1134">Transmembrane beta strand</keyword>
<dbReference type="PANTHER" id="PTHR30069">
    <property type="entry name" value="TONB-DEPENDENT OUTER MEMBRANE RECEPTOR"/>
    <property type="match status" value="1"/>
</dbReference>
<evidence type="ECO:0000256" key="3">
    <source>
        <dbReference type="ARBA" id="ARBA00022452"/>
    </source>
</evidence>
<evidence type="ECO:0000256" key="11">
    <source>
        <dbReference type="RuleBase" id="RU003357"/>
    </source>
</evidence>
<dbReference type="SUPFAM" id="SSF56935">
    <property type="entry name" value="Porins"/>
    <property type="match status" value="1"/>
</dbReference>
<dbReference type="Gene3D" id="2.170.130.10">
    <property type="entry name" value="TonB-dependent receptor, plug domain"/>
    <property type="match status" value="1"/>
</dbReference>
<evidence type="ECO:0000313" key="15">
    <source>
        <dbReference type="EMBL" id="MFC5195699.1"/>
    </source>
</evidence>
<evidence type="ECO:0000256" key="4">
    <source>
        <dbReference type="ARBA" id="ARBA00022692"/>
    </source>
</evidence>
<protein>
    <submittedName>
        <fullName evidence="15">TonB-dependent receptor plug domain-containing protein</fullName>
    </submittedName>
</protein>
<dbReference type="Pfam" id="PF00593">
    <property type="entry name" value="TonB_dep_Rec_b-barrel"/>
    <property type="match status" value="1"/>
</dbReference>
<keyword evidence="16" id="KW-1185">Reference proteome</keyword>
<reference evidence="16" key="1">
    <citation type="journal article" date="2019" name="Int. J. Syst. Evol. Microbiol.">
        <title>The Global Catalogue of Microorganisms (GCM) 10K type strain sequencing project: providing services to taxonomists for standard genome sequencing and annotation.</title>
        <authorList>
            <consortium name="The Broad Institute Genomics Platform"/>
            <consortium name="The Broad Institute Genome Sequencing Center for Infectious Disease"/>
            <person name="Wu L."/>
            <person name="Ma J."/>
        </authorList>
    </citation>
    <scope>NUCLEOTIDE SEQUENCE [LARGE SCALE GENOMIC DNA]</scope>
    <source>
        <strain evidence="16">JCM 17978</strain>
    </source>
</reference>
<evidence type="ECO:0000259" key="14">
    <source>
        <dbReference type="Pfam" id="PF07715"/>
    </source>
</evidence>
<evidence type="ECO:0000256" key="9">
    <source>
        <dbReference type="ARBA" id="ARBA00023237"/>
    </source>
</evidence>
<sequence length="609" mass="69081">MNRFFTLLIFLSCGTTFAQVGPLTELNEVSLKYIKLKDSVYTITQTVLNDSVLKRNQTSLTSLLNYNTTIYLKENGLGMVSSPSFRGTTAQQTAVLWNGININSQTTGQTDFNTINTRGFDRVVVKSGGGGVVDGSNAIGGSIYLENKIKYNTGFENDLFLKYGSYNTYGIDYKTAYSTKKTSFSLGVSHQGSENDYKYLGTNRINKNGEFNNTNISTVLGFKLKSNNAINIYANIYDGKRNFSLPTPNALATKYDDFNTRSMVEWVSKSKNITSNTKVAYITENYKYYPNIARDYYTFGDVGSLFVKYNLDYELGRMLFSGGLNYNHNNGEGSDIQHEKRNLGSAVLGLKHKISKRFMYEISLRQELNSVYKSPFLYSAGLQAEITHFYSLKLNTSKNFRIPTYNDMYWEGLGNTDLKPELSYQGEMSHVLHIPNVTLTLNGYYNKVQNLLLWTPDINGVWRPKNAENVKIYGFEGLFTAKKNIGFHTVNVSATYAYTVSTNEKTDKQLIYVPYHKLTTAIGYSYKNLSAYYQYIRNGEVFTTTDNATEHILNSYMVANFGIEYNLGNKTNSYILGVQALNLWNESYESVLNRPMPGRNFNMYVNFNI</sequence>
<evidence type="ECO:0000256" key="8">
    <source>
        <dbReference type="ARBA" id="ARBA00023170"/>
    </source>
</evidence>
<dbReference type="InterPro" id="IPR039426">
    <property type="entry name" value="TonB-dep_rcpt-like"/>
</dbReference>
<comment type="caution">
    <text evidence="15">The sequence shown here is derived from an EMBL/GenBank/DDBJ whole genome shotgun (WGS) entry which is preliminary data.</text>
</comment>
<dbReference type="InterPro" id="IPR036942">
    <property type="entry name" value="Beta-barrel_TonB_sf"/>
</dbReference>
<evidence type="ECO:0000256" key="10">
    <source>
        <dbReference type="PROSITE-ProRule" id="PRU01360"/>
    </source>
</evidence>
<accession>A0ABW0C668</accession>
<gene>
    <name evidence="15" type="ORF">ACFPH8_10195</name>
</gene>
<feature type="signal peptide" evidence="12">
    <location>
        <begin position="1"/>
        <end position="18"/>
    </location>
</feature>
<evidence type="ECO:0000313" key="16">
    <source>
        <dbReference type="Proteomes" id="UP001596162"/>
    </source>
</evidence>
<comment type="similarity">
    <text evidence="10 11">Belongs to the TonB-dependent receptor family.</text>
</comment>
<keyword evidence="4 10" id="KW-0812">Transmembrane</keyword>
<dbReference type="Proteomes" id="UP001596162">
    <property type="component" value="Unassembled WGS sequence"/>
</dbReference>
<comment type="subcellular location">
    <subcellularLocation>
        <location evidence="1 10">Cell outer membrane</location>
        <topology evidence="1 10">Multi-pass membrane protein</topology>
    </subcellularLocation>
</comment>
<evidence type="ECO:0000256" key="7">
    <source>
        <dbReference type="ARBA" id="ARBA00023136"/>
    </source>
</evidence>
<keyword evidence="2 10" id="KW-0813">Transport</keyword>
<dbReference type="Gene3D" id="2.40.170.20">
    <property type="entry name" value="TonB-dependent receptor, beta-barrel domain"/>
    <property type="match status" value="1"/>
</dbReference>
<evidence type="ECO:0000256" key="5">
    <source>
        <dbReference type="ARBA" id="ARBA00022729"/>
    </source>
</evidence>
<keyword evidence="8 15" id="KW-0675">Receptor</keyword>
<evidence type="ECO:0000256" key="12">
    <source>
        <dbReference type="SAM" id="SignalP"/>
    </source>
</evidence>
<evidence type="ECO:0000256" key="6">
    <source>
        <dbReference type="ARBA" id="ARBA00023077"/>
    </source>
</evidence>